<evidence type="ECO:0000256" key="2">
    <source>
        <dbReference type="ARBA" id="ARBA00022679"/>
    </source>
</evidence>
<dbReference type="PANTHER" id="PTHR43464:SF19">
    <property type="entry name" value="UBIQUINONE BIOSYNTHESIS O-METHYLTRANSFERASE, MITOCHONDRIAL"/>
    <property type="match status" value="1"/>
</dbReference>
<dbReference type="Proteomes" id="UP000698752">
    <property type="component" value="Unassembled WGS sequence"/>
</dbReference>
<sequence length="145" mass="15351">MVRTVSPRIARFVDRLPLGAGLHVLEVGCGPGVAARAVAARIGGGRVVAIDRSARAIALAMTGSAAEIATGRLSFRHVAVEDFVLTAEDRPFDIAFAIRVGALDGRYPDLGGRALMRLRAALRPGGLLFVDDAEPVPRDRIARDQ</sequence>
<organism evidence="5 6">
    <name type="scientific">Neoroseomonas terrae</name>
    <dbReference type="NCBI Taxonomy" id="424799"/>
    <lineage>
        <taxon>Bacteria</taxon>
        <taxon>Pseudomonadati</taxon>
        <taxon>Pseudomonadota</taxon>
        <taxon>Alphaproteobacteria</taxon>
        <taxon>Acetobacterales</taxon>
        <taxon>Acetobacteraceae</taxon>
        <taxon>Neoroseomonas</taxon>
    </lineage>
</organism>
<dbReference type="RefSeq" id="WP_211870982.1">
    <property type="nucleotide sequence ID" value="NZ_JAAEDI010000026.1"/>
</dbReference>
<dbReference type="InterPro" id="IPR029063">
    <property type="entry name" value="SAM-dependent_MTases_sf"/>
</dbReference>
<keyword evidence="2" id="KW-0808">Transferase</keyword>
<dbReference type="CDD" id="cd02440">
    <property type="entry name" value="AdoMet_MTases"/>
    <property type="match status" value="1"/>
</dbReference>
<dbReference type="Pfam" id="PF13649">
    <property type="entry name" value="Methyltransf_25"/>
    <property type="match status" value="1"/>
</dbReference>
<evidence type="ECO:0000256" key="3">
    <source>
        <dbReference type="ARBA" id="ARBA00022691"/>
    </source>
</evidence>
<dbReference type="Gene3D" id="3.40.50.150">
    <property type="entry name" value="Vaccinia Virus protein VP39"/>
    <property type="match status" value="1"/>
</dbReference>
<dbReference type="GO" id="GO:0008168">
    <property type="term" value="F:methyltransferase activity"/>
    <property type="evidence" value="ECO:0007669"/>
    <property type="project" value="UniProtKB-KW"/>
</dbReference>
<feature type="domain" description="Methyltransferase" evidence="4">
    <location>
        <begin position="24"/>
        <end position="126"/>
    </location>
</feature>
<comment type="caution">
    <text evidence="5">The sequence shown here is derived from an EMBL/GenBank/DDBJ whole genome shotgun (WGS) entry which is preliminary data.</text>
</comment>
<dbReference type="PANTHER" id="PTHR43464">
    <property type="entry name" value="METHYLTRANSFERASE"/>
    <property type="match status" value="1"/>
</dbReference>
<keyword evidence="3" id="KW-0949">S-adenosyl-L-methionine</keyword>
<name>A0ABS5EMM0_9PROT</name>
<keyword evidence="1 5" id="KW-0489">Methyltransferase</keyword>
<dbReference type="SUPFAM" id="SSF53335">
    <property type="entry name" value="S-adenosyl-L-methionine-dependent methyltransferases"/>
    <property type="match status" value="1"/>
</dbReference>
<reference evidence="6" key="1">
    <citation type="journal article" date="2021" name="Syst. Appl. Microbiol.">
        <title>Roseomonas hellenica sp. nov., isolated from roots of wild-growing Alkanna tinctoria.</title>
        <authorList>
            <person name="Rat A."/>
            <person name="Naranjo H.D."/>
            <person name="Lebbe L."/>
            <person name="Cnockaert M."/>
            <person name="Krigas N."/>
            <person name="Grigoriadou K."/>
            <person name="Maloupa E."/>
            <person name="Willems A."/>
        </authorList>
    </citation>
    <scope>NUCLEOTIDE SEQUENCE [LARGE SCALE GENOMIC DNA]</scope>
    <source>
        <strain evidence="6">LMG 31159</strain>
    </source>
</reference>
<accession>A0ABS5EMM0</accession>
<evidence type="ECO:0000256" key="1">
    <source>
        <dbReference type="ARBA" id="ARBA00022603"/>
    </source>
</evidence>
<proteinExistence type="predicted"/>
<dbReference type="EMBL" id="JAAEDI010000026">
    <property type="protein sequence ID" value="MBR0652267.1"/>
    <property type="molecule type" value="Genomic_DNA"/>
</dbReference>
<protein>
    <submittedName>
        <fullName evidence="5">Methyltransferase domain-containing protein</fullName>
    </submittedName>
</protein>
<dbReference type="GO" id="GO:0032259">
    <property type="term" value="P:methylation"/>
    <property type="evidence" value="ECO:0007669"/>
    <property type="project" value="UniProtKB-KW"/>
</dbReference>
<gene>
    <name evidence="5" type="ORF">GXW78_21605</name>
</gene>
<evidence type="ECO:0000313" key="5">
    <source>
        <dbReference type="EMBL" id="MBR0652267.1"/>
    </source>
</evidence>
<evidence type="ECO:0000313" key="6">
    <source>
        <dbReference type="Proteomes" id="UP000698752"/>
    </source>
</evidence>
<keyword evidence="6" id="KW-1185">Reference proteome</keyword>
<dbReference type="InterPro" id="IPR041698">
    <property type="entry name" value="Methyltransf_25"/>
</dbReference>
<evidence type="ECO:0000259" key="4">
    <source>
        <dbReference type="Pfam" id="PF13649"/>
    </source>
</evidence>